<dbReference type="InterPro" id="IPR006703">
    <property type="entry name" value="G_AIG1"/>
</dbReference>
<dbReference type="GO" id="GO:0005739">
    <property type="term" value="C:mitochondrion"/>
    <property type="evidence" value="ECO:0007669"/>
    <property type="project" value="UniProtKB-SubCell"/>
</dbReference>
<accession>A0A9Y4NLW6</accession>
<evidence type="ECO:0000256" key="11">
    <source>
        <dbReference type="ARBA" id="ARBA00023128"/>
    </source>
</evidence>
<keyword evidence="12" id="KW-0342">GTP-binding</keyword>
<dbReference type="InterPro" id="IPR027417">
    <property type="entry name" value="P-loop_NTPase"/>
</dbReference>
<evidence type="ECO:0000259" key="16">
    <source>
        <dbReference type="PROSITE" id="PS51720"/>
    </source>
</evidence>
<evidence type="ECO:0000256" key="2">
    <source>
        <dbReference type="ARBA" id="ARBA00004240"/>
    </source>
</evidence>
<dbReference type="PANTHER" id="PTHR10903">
    <property type="entry name" value="GTPASE, IMAP FAMILY MEMBER-RELATED"/>
    <property type="match status" value="1"/>
</dbReference>
<dbReference type="InterPro" id="IPR045058">
    <property type="entry name" value="GIMA/IAN/Toc"/>
</dbReference>
<keyword evidence="17" id="KW-1185">Reference proteome</keyword>
<dbReference type="GO" id="GO:0005525">
    <property type="term" value="F:GTP binding"/>
    <property type="evidence" value="ECO:0007669"/>
    <property type="project" value="UniProtKB-KW"/>
</dbReference>
<evidence type="ECO:0000256" key="13">
    <source>
        <dbReference type="ARBA" id="ARBA00056809"/>
    </source>
</evidence>
<protein>
    <recommendedName>
        <fullName evidence="14">GTPase IMAP family member 8</fullName>
    </recommendedName>
    <alternativeName>
        <fullName evidence="15">Immune-associated nucleotide-binding protein 9</fullName>
    </alternativeName>
</protein>
<comment type="subcellular location">
    <subcellularLocation>
        <location evidence="3">Cytoplasm</location>
        <location evidence="3">Cytosol</location>
    </subcellularLocation>
    <subcellularLocation>
        <location evidence="2">Endoplasmic reticulum</location>
    </subcellularLocation>
    <subcellularLocation>
        <location evidence="4">Golgi apparatus</location>
    </subcellularLocation>
    <subcellularLocation>
        <location evidence="1">Mitochondrion</location>
    </subcellularLocation>
</comment>
<name>A0A9Y4NLW6_9TELE</name>
<comment type="function">
    <text evidence="13">Exerts an anti-apoptotic effect in the immune system and is involved in responses to infections.</text>
</comment>
<gene>
    <name evidence="18" type="primary">LOC103371949</name>
</gene>
<reference evidence="18" key="1">
    <citation type="submission" date="2025-08" db="UniProtKB">
        <authorList>
            <consortium name="RefSeq"/>
        </authorList>
    </citation>
    <scope>IDENTIFICATION</scope>
</reference>
<feature type="domain" description="AIG1-type G" evidence="16">
    <location>
        <begin position="2"/>
        <end position="199"/>
    </location>
</feature>
<evidence type="ECO:0000256" key="9">
    <source>
        <dbReference type="ARBA" id="ARBA00022824"/>
    </source>
</evidence>
<evidence type="ECO:0000256" key="12">
    <source>
        <dbReference type="ARBA" id="ARBA00023134"/>
    </source>
</evidence>
<dbReference type="PROSITE" id="PS51720">
    <property type="entry name" value="G_AIG1"/>
    <property type="match status" value="1"/>
</dbReference>
<keyword evidence="11" id="KW-0496">Mitochondrion</keyword>
<evidence type="ECO:0000256" key="5">
    <source>
        <dbReference type="ARBA" id="ARBA00008535"/>
    </source>
</evidence>
<keyword evidence="7" id="KW-0677">Repeat</keyword>
<evidence type="ECO:0000256" key="15">
    <source>
        <dbReference type="ARBA" id="ARBA00077278"/>
    </source>
</evidence>
<evidence type="ECO:0000256" key="3">
    <source>
        <dbReference type="ARBA" id="ARBA00004514"/>
    </source>
</evidence>
<evidence type="ECO:0000256" key="6">
    <source>
        <dbReference type="ARBA" id="ARBA00022490"/>
    </source>
</evidence>
<evidence type="ECO:0000313" key="17">
    <source>
        <dbReference type="Proteomes" id="UP000694891"/>
    </source>
</evidence>
<sequence length="280" mass="31760">MMLYLRLVLVGQEKVGKSSAANTILGKKEFDCKISSKPLTLSSRKVDGDADGRRVSVVDTPGLFSSRLSAQEVKAELLAALRLSSPGPHAVLLTLQLGRLSEEEQKGLQTLQKMLSSNISQHTILLFTYGDRLDHTDIQQFIREDNNLQQLVKSCNGYCHVFNNRDMEDRKQVRALLDKIDSMSEGGRSYYQRRSQSESVIARACGGIHQRCYRLIRNFYHIIRSGETQREWQETRGRREDHIQQLHANSEGPEQIVPGQNSSSMEEPELSRLDEILLTC</sequence>
<evidence type="ECO:0000313" key="18">
    <source>
        <dbReference type="RefSeq" id="XP_008299670.1"/>
    </source>
</evidence>
<dbReference type="GeneID" id="103371949"/>
<evidence type="ECO:0000256" key="7">
    <source>
        <dbReference type="ARBA" id="ARBA00022737"/>
    </source>
</evidence>
<dbReference type="GO" id="GO:0005794">
    <property type="term" value="C:Golgi apparatus"/>
    <property type="evidence" value="ECO:0007669"/>
    <property type="project" value="UniProtKB-SubCell"/>
</dbReference>
<keyword evidence="8" id="KW-0547">Nucleotide-binding</keyword>
<dbReference type="Pfam" id="PF04548">
    <property type="entry name" value="AIG1"/>
    <property type="match status" value="1"/>
</dbReference>
<dbReference type="Proteomes" id="UP000694891">
    <property type="component" value="Unplaced"/>
</dbReference>
<evidence type="ECO:0000256" key="1">
    <source>
        <dbReference type="ARBA" id="ARBA00004173"/>
    </source>
</evidence>
<keyword evidence="6" id="KW-0963">Cytoplasm</keyword>
<evidence type="ECO:0000256" key="8">
    <source>
        <dbReference type="ARBA" id="ARBA00022741"/>
    </source>
</evidence>
<dbReference type="GO" id="GO:0005783">
    <property type="term" value="C:endoplasmic reticulum"/>
    <property type="evidence" value="ECO:0007669"/>
    <property type="project" value="UniProtKB-SubCell"/>
</dbReference>
<proteinExistence type="inferred from homology"/>
<dbReference type="RefSeq" id="XP_008299670.1">
    <property type="nucleotide sequence ID" value="XM_008301448.1"/>
</dbReference>
<dbReference type="FunFam" id="3.40.50.300:FF:000536">
    <property type="entry name" value="GTPase IMAP family member 8"/>
    <property type="match status" value="1"/>
</dbReference>
<evidence type="ECO:0000256" key="14">
    <source>
        <dbReference type="ARBA" id="ARBA00073539"/>
    </source>
</evidence>
<dbReference type="SUPFAM" id="SSF52540">
    <property type="entry name" value="P-loop containing nucleoside triphosphate hydrolases"/>
    <property type="match status" value="1"/>
</dbReference>
<keyword evidence="9" id="KW-0256">Endoplasmic reticulum</keyword>
<dbReference type="AlphaFoldDB" id="A0A9Y4NLW6"/>
<dbReference type="Gene3D" id="3.40.50.300">
    <property type="entry name" value="P-loop containing nucleotide triphosphate hydrolases"/>
    <property type="match status" value="1"/>
</dbReference>
<organism evidence="17 18">
    <name type="scientific">Stegastes partitus</name>
    <name type="common">bicolor damselfish</name>
    <dbReference type="NCBI Taxonomy" id="144197"/>
    <lineage>
        <taxon>Eukaryota</taxon>
        <taxon>Metazoa</taxon>
        <taxon>Chordata</taxon>
        <taxon>Craniata</taxon>
        <taxon>Vertebrata</taxon>
        <taxon>Euteleostomi</taxon>
        <taxon>Actinopterygii</taxon>
        <taxon>Neopterygii</taxon>
        <taxon>Teleostei</taxon>
        <taxon>Neoteleostei</taxon>
        <taxon>Acanthomorphata</taxon>
        <taxon>Ovalentaria</taxon>
        <taxon>Pomacentridae</taxon>
        <taxon>Stegastes</taxon>
    </lineage>
</organism>
<dbReference type="GO" id="GO:0005829">
    <property type="term" value="C:cytosol"/>
    <property type="evidence" value="ECO:0007669"/>
    <property type="project" value="UniProtKB-SubCell"/>
</dbReference>
<evidence type="ECO:0000256" key="4">
    <source>
        <dbReference type="ARBA" id="ARBA00004555"/>
    </source>
</evidence>
<evidence type="ECO:0000256" key="10">
    <source>
        <dbReference type="ARBA" id="ARBA00023034"/>
    </source>
</evidence>
<comment type="similarity">
    <text evidence="5">Belongs to the TRAFAC class TrmE-Era-EngA-EngB-Septin-like GTPase superfamily. AIG1/Toc34/Toc159-like paraseptin GTPase family. IAN subfamily.</text>
</comment>
<dbReference type="PANTHER" id="PTHR10903:SF170">
    <property type="entry name" value="GTPASE IMAP FAMILY MEMBER 7"/>
    <property type="match status" value="1"/>
</dbReference>
<keyword evidence="10" id="KW-0333">Golgi apparatus</keyword>